<dbReference type="InterPro" id="IPR051324">
    <property type="entry name" value="Stress/Tellurium_Resist"/>
</dbReference>
<dbReference type="InterPro" id="IPR003325">
    <property type="entry name" value="TerD"/>
</dbReference>
<dbReference type="Gene3D" id="2.60.60.30">
    <property type="entry name" value="sav2460 like domains"/>
    <property type="match status" value="1"/>
</dbReference>
<protein>
    <submittedName>
        <fullName evidence="2">TerD domain-containing protein</fullName>
    </submittedName>
</protein>
<gene>
    <name evidence="2" type="ORF">SAMN02744037_02723</name>
</gene>
<dbReference type="Proteomes" id="UP000242497">
    <property type="component" value="Unassembled WGS sequence"/>
</dbReference>
<dbReference type="STRING" id="1123349.SAMN02744037_02723"/>
<evidence type="ECO:0000259" key="1">
    <source>
        <dbReference type="Pfam" id="PF02342"/>
    </source>
</evidence>
<reference evidence="3" key="1">
    <citation type="submission" date="2016-11" db="EMBL/GenBank/DDBJ databases">
        <authorList>
            <person name="Varghese N."/>
            <person name="Submissions S."/>
        </authorList>
    </citation>
    <scope>NUCLEOTIDE SEQUENCE [LARGE SCALE GENOMIC DNA]</scope>
    <source>
        <strain evidence="3">DSM 15518</strain>
    </source>
</reference>
<proteinExistence type="predicted"/>
<dbReference type="AlphaFoldDB" id="A0A1M6U251"/>
<feature type="domain" description="TerD" evidence="1">
    <location>
        <begin position="2"/>
        <end position="90"/>
    </location>
</feature>
<dbReference type="EMBL" id="FRAE01000116">
    <property type="protein sequence ID" value="SHK63345.1"/>
    <property type="molecule type" value="Genomic_DNA"/>
</dbReference>
<dbReference type="PANTHER" id="PTHR32097:SF14">
    <property type="entry name" value="TELLURIUM RESISTANCE PROTEIN TERD"/>
    <property type="match status" value="1"/>
</dbReference>
<dbReference type="CDD" id="cd06974">
    <property type="entry name" value="TerD_like"/>
    <property type="match status" value="1"/>
</dbReference>
<accession>A0A1M6U251</accession>
<organism evidence="2 3">
    <name type="scientific">Tepidibacter formicigenes DSM 15518</name>
    <dbReference type="NCBI Taxonomy" id="1123349"/>
    <lineage>
        <taxon>Bacteria</taxon>
        <taxon>Bacillati</taxon>
        <taxon>Bacillota</taxon>
        <taxon>Clostridia</taxon>
        <taxon>Peptostreptococcales</taxon>
        <taxon>Peptostreptococcaceae</taxon>
        <taxon>Tepidibacter</taxon>
    </lineage>
</organism>
<name>A0A1M6U251_9FIRM</name>
<sequence length="95" mass="10622">MPSRIHKVGITVTIHDAIARAQNFGQVSNAYVRVVDVETDKEIMRYDLGEEFSIETALIVCELYRHNGEWKFSAVGSGFEGGLRSLCINYGLDVN</sequence>
<evidence type="ECO:0000313" key="3">
    <source>
        <dbReference type="Proteomes" id="UP000242497"/>
    </source>
</evidence>
<evidence type="ECO:0000313" key="2">
    <source>
        <dbReference type="EMBL" id="SHK63345.1"/>
    </source>
</evidence>
<keyword evidence="3" id="KW-1185">Reference proteome</keyword>
<dbReference type="PANTHER" id="PTHR32097">
    <property type="entry name" value="CAMP-BINDING PROTEIN 1-RELATED"/>
    <property type="match status" value="1"/>
</dbReference>
<dbReference type="Pfam" id="PF02342">
    <property type="entry name" value="TerD"/>
    <property type="match status" value="1"/>
</dbReference>